<dbReference type="Gene3D" id="1.10.10.60">
    <property type="entry name" value="Homeodomain-like"/>
    <property type="match status" value="1"/>
</dbReference>
<dbReference type="InterPro" id="IPR050109">
    <property type="entry name" value="HTH-type_TetR-like_transc_reg"/>
</dbReference>
<feature type="region of interest" description="Disordered" evidence="6">
    <location>
        <begin position="1"/>
        <end position="29"/>
    </location>
</feature>
<evidence type="ECO:0000256" key="6">
    <source>
        <dbReference type="SAM" id="MobiDB-lite"/>
    </source>
</evidence>
<evidence type="ECO:0000256" key="1">
    <source>
        <dbReference type="ARBA" id="ARBA00022491"/>
    </source>
</evidence>
<dbReference type="InterPro" id="IPR001647">
    <property type="entry name" value="HTH_TetR"/>
</dbReference>
<keyword evidence="4" id="KW-0804">Transcription</keyword>
<dbReference type="InterPro" id="IPR039538">
    <property type="entry name" value="BetI_C"/>
</dbReference>
<evidence type="ECO:0000313" key="8">
    <source>
        <dbReference type="EMBL" id="TWB38621.1"/>
    </source>
</evidence>
<accession>A0A560GXQ1</accession>
<evidence type="ECO:0000256" key="2">
    <source>
        <dbReference type="ARBA" id="ARBA00023015"/>
    </source>
</evidence>
<evidence type="ECO:0000259" key="7">
    <source>
        <dbReference type="PROSITE" id="PS50977"/>
    </source>
</evidence>
<dbReference type="EMBL" id="VITR01000012">
    <property type="protein sequence ID" value="TWB38621.1"/>
    <property type="molecule type" value="Genomic_DNA"/>
</dbReference>
<dbReference type="PROSITE" id="PS50977">
    <property type="entry name" value="HTH_TETR_2"/>
    <property type="match status" value="1"/>
</dbReference>
<keyword evidence="1" id="KW-0678">Repressor</keyword>
<dbReference type="PANTHER" id="PTHR30055:SF234">
    <property type="entry name" value="HTH-TYPE TRANSCRIPTIONAL REGULATOR BETI"/>
    <property type="match status" value="1"/>
</dbReference>
<feature type="DNA-binding region" description="H-T-H motif" evidence="5">
    <location>
        <begin position="52"/>
        <end position="71"/>
    </location>
</feature>
<keyword evidence="9" id="KW-1185">Reference proteome</keyword>
<evidence type="ECO:0000256" key="3">
    <source>
        <dbReference type="ARBA" id="ARBA00023125"/>
    </source>
</evidence>
<dbReference type="Proteomes" id="UP000315751">
    <property type="component" value="Unassembled WGS sequence"/>
</dbReference>
<feature type="compositionally biased region" description="Basic and acidic residues" evidence="6">
    <location>
        <begin position="16"/>
        <end position="29"/>
    </location>
</feature>
<feature type="domain" description="HTH tetR-type" evidence="7">
    <location>
        <begin position="29"/>
        <end position="89"/>
    </location>
</feature>
<keyword evidence="2" id="KW-0805">Transcription regulation</keyword>
<evidence type="ECO:0000256" key="4">
    <source>
        <dbReference type="ARBA" id="ARBA00023163"/>
    </source>
</evidence>
<dbReference type="SUPFAM" id="SSF48498">
    <property type="entry name" value="Tetracyclin repressor-like, C-terminal domain"/>
    <property type="match status" value="1"/>
</dbReference>
<dbReference type="AlphaFoldDB" id="A0A560GXQ1"/>
<dbReference type="GO" id="GO:0003700">
    <property type="term" value="F:DNA-binding transcription factor activity"/>
    <property type="evidence" value="ECO:0007669"/>
    <property type="project" value="TreeGrafter"/>
</dbReference>
<dbReference type="InterPro" id="IPR009057">
    <property type="entry name" value="Homeodomain-like_sf"/>
</dbReference>
<dbReference type="Gene3D" id="1.10.357.10">
    <property type="entry name" value="Tetracycline Repressor, domain 2"/>
    <property type="match status" value="1"/>
</dbReference>
<keyword evidence="3 5" id="KW-0238">DNA-binding</keyword>
<dbReference type="PANTHER" id="PTHR30055">
    <property type="entry name" value="HTH-TYPE TRANSCRIPTIONAL REGULATOR RUTR"/>
    <property type="match status" value="1"/>
</dbReference>
<dbReference type="Pfam" id="PF00440">
    <property type="entry name" value="TetR_N"/>
    <property type="match status" value="1"/>
</dbReference>
<organism evidence="8 9">
    <name type="scientific">Nitrospirillum amazonense</name>
    <dbReference type="NCBI Taxonomy" id="28077"/>
    <lineage>
        <taxon>Bacteria</taxon>
        <taxon>Pseudomonadati</taxon>
        <taxon>Pseudomonadota</taxon>
        <taxon>Alphaproteobacteria</taxon>
        <taxon>Rhodospirillales</taxon>
        <taxon>Azospirillaceae</taxon>
        <taxon>Nitrospirillum</taxon>
    </lineage>
</organism>
<comment type="caution">
    <text evidence="8">The sequence shown here is derived from an EMBL/GenBank/DDBJ whole genome shotgun (WGS) entry which is preliminary data.</text>
</comment>
<sequence>MKQGGKVMVTDGEAPGEERPAGRQRKAGDTRRAEIIEAALELLHEVGPAGTTTTAIARRIGMAQGSLFRHFPTKHAMWDALLDNLSQRIAPPVQEALKGSGSPMTRLREVMHTWLRLTESIPALSSLIFMRGVLADSPDMRRLLVERLQRPHRIYCTLIREGIAAGEVSPETDVERVGWILSGLKHGLVMRWTLLDGTLDMHADLDVMLDTIIAGISKR</sequence>
<dbReference type="InterPro" id="IPR036271">
    <property type="entry name" value="Tet_transcr_reg_TetR-rel_C_sf"/>
</dbReference>
<gene>
    <name evidence="8" type="ORF">FBZ90_112110</name>
</gene>
<reference evidence="8 9" key="1">
    <citation type="submission" date="2019-06" db="EMBL/GenBank/DDBJ databases">
        <title>Genomic Encyclopedia of Type Strains, Phase IV (KMG-V): Genome sequencing to study the core and pangenomes of soil and plant-associated prokaryotes.</title>
        <authorList>
            <person name="Whitman W."/>
        </authorList>
    </citation>
    <scope>NUCLEOTIDE SEQUENCE [LARGE SCALE GENOMIC DNA]</scope>
    <source>
        <strain evidence="8 9">BR 11622</strain>
    </source>
</reference>
<protein>
    <submittedName>
        <fullName evidence="8">TetR family transcriptional regulator</fullName>
    </submittedName>
</protein>
<dbReference type="SUPFAM" id="SSF46689">
    <property type="entry name" value="Homeodomain-like"/>
    <property type="match status" value="1"/>
</dbReference>
<dbReference type="GO" id="GO:0000976">
    <property type="term" value="F:transcription cis-regulatory region binding"/>
    <property type="evidence" value="ECO:0007669"/>
    <property type="project" value="TreeGrafter"/>
</dbReference>
<dbReference type="Pfam" id="PF13977">
    <property type="entry name" value="TetR_C_6"/>
    <property type="match status" value="1"/>
</dbReference>
<evidence type="ECO:0000256" key="5">
    <source>
        <dbReference type="PROSITE-ProRule" id="PRU00335"/>
    </source>
</evidence>
<proteinExistence type="predicted"/>
<name>A0A560GXQ1_9PROT</name>
<dbReference type="PRINTS" id="PR00455">
    <property type="entry name" value="HTHTETR"/>
</dbReference>
<evidence type="ECO:0000313" key="9">
    <source>
        <dbReference type="Proteomes" id="UP000315751"/>
    </source>
</evidence>